<gene>
    <name evidence="2" type="ORF">pipiens_015415</name>
</gene>
<comment type="caution">
    <text evidence="2">The sequence shown here is derived from an EMBL/GenBank/DDBJ whole genome shotgun (WGS) entry which is preliminary data.</text>
</comment>
<proteinExistence type="predicted"/>
<dbReference type="EMBL" id="JBEHCU010010153">
    <property type="protein sequence ID" value="KAL1378692.1"/>
    <property type="molecule type" value="Genomic_DNA"/>
</dbReference>
<evidence type="ECO:0000256" key="1">
    <source>
        <dbReference type="SAM" id="SignalP"/>
    </source>
</evidence>
<feature type="signal peptide" evidence="1">
    <location>
        <begin position="1"/>
        <end position="16"/>
    </location>
</feature>
<dbReference type="AlphaFoldDB" id="A0ABD1CRK5"/>
<protein>
    <submittedName>
        <fullName evidence="2">Uncharacterized protein</fullName>
    </submittedName>
</protein>
<name>A0ABD1CRK5_CULPP</name>
<keyword evidence="3" id="KW-1185">Reference proteome</keyword>
<feature type="chain" id="PRO_5044833279" evidence="1">
    <location>
        <begin position="17"/>
        <end position="423"/>
    </location>
</feature>
<reference evidence="2 3" key="1">
    <citation type="submission" date="2024-05" db="EMBL/GenBank/DDBJ databases">
        <title>Culex pipiens pipiens assembly and annotation.</title>
        <authorList>
            <person name="Alout H."/>
            <person name="Durand T."/>
        </authorList>
    </citation>
    <scope>NUCLEOTIDE SEQUENCE [LARGE SCALE GENOMIC DNA]</scope>
    <source>
        <strain evidence="2">HA-2024</strain>
        <tissue evidence="2">Whole body</tissue>
    </source>
</reference>
<keyword evidence="1" id="KW-0732">Signal</keyword>
<evidence type="ECO:0000313" key="3">
    <source>
        <dbReference type="Proteomes" id="UP001562425"/>
    </source>
</evidence>
<organism evidence="2 3">
    <name type="scientific">Culex pipiens pipiens</name>
    <name type="common">Northern house mosquito</name>
    <dbReference type="NCBI Taxonomy" id="38569"/>
    <lineage>
        <taxon>Eukaryota</taxon>
        <taxon>Metazoa</taxon>
        <taxon>Ecdysozoa</taxon>
        <taxon>Arthropoda</taxon>
        <taxon>Hexapoda</taxon>
        <taxon>Insecta</taxon>
        <taxon>Pterygota</taxon>
        <taxon>Neoptera</taxon>
        <taxon>Endopterygota</taxon>
        <taxon>Diptera</taxon>
        <taxon>Nematocera</taxon>
        <taxon>Culicoidea</taxon>
        <taxon>Culicidae</taxon>
        <taxon>Culicinae</taxon>
        <taxon>Culicini</taxon>
        <taxon>Culex</taxon>
        <taxon>Culex</taxon>
    </lineage>
</organism>
<evidence type="ECO:0000313" key="2">
    <source>
        <dbReference type="EMBL" id="KAL1378692.1"/>
    </source>
</evidence>
<accession>A0ABD1CRK5</accession>
<sequence>MLSNVLLLVFVGACSGSFLLNYQQQFSVLSKRVTWELTAAHETNRIQNRLLRRDVLAEIGNGTVALRTIRFETNQTVASLRRRPNADQDCLDSVDTSLDSMFHKTERFLQQCVSDLCVSLQTDFENRFYSLAMDLQRESTYMLHTVLDSVGEVNPLLSLEDIEGRLDAELDHFNQAWLAGQYSLQEDLNSHQVLTNKVVGIINSCADGMLRLEELNGQMVQLLSSSHRENSEMIRSFIETDILVYLGNATVQLQTVYTDVTNKMKELRAESDADDRCLDTIDASIYDEVLTGQFWLQFCVSGVDFFLTRDQVVRFYPVANVLHREATRMSRVALEQIGEMNPALDGGEQLMEKLDGLVGYFEGVSERAERDLAEELDKHEAAREEVVESFQECVESLYYYFQVQLYNLLGFARDTCLSESKVN</sequence>
<dbReference type="Proteomes" id="UP001562425">
    <property type="component" value="Unassembled WGS sequence"/>
</dbReference>